<evidence type="ECO:0000256" key="1">
    <source>
        <dbReference type="SAM" id="Phobius"/>
    </source>
</evidence>
<sequence>MEGLFIFYTICAAITAISSIISLGYASLALMSAPNDGSAARNNALYSFSRSVAIALICCGVFTFHNLAYLAAVSIMMIVIAGIDGVIGRGISKVRMWLPWGMAVVNLVALLMVYAHFF</sequence>
<comment type="caution">
    <text evidence="2">The sequence shown here is derived from an EMBL/GenBank/DDBJ whole genome shotgun (WGS) entry which is preliminary data.</text>
</comment>
<proteinExistence type="predicted"/>
<feature type="transmembrane region" description="Helical" evidence="1">
    <location>
        <begin position="43"/>
        <end position="63"/>
    </location>
</feature>
<keyword evidence="1" id="KW-0472">Membrane</keyword>
<evidence type="ECO:0000313" key="2">
    <source>
        <dbReference type="EMBL" id="KRL86637.1"/>
    </source>
</evidence>
<gene>
    <name evidence="2" type="ORF">FC50_GL000599</name>
</gene>
<dbReference type="PATRIC" id="fig|1423783.4.peg.619"/>
<keyword evidence="1" id="KW-1133">Transmembrane helix</keyword>
<dbReference type="EMBL" id="AZFJ01000040">
    <property type="protein sequence ID" value="KRL86637.1"/>
    <property type="molecule type" value="Genomic_DNA"/>
</dbReference>
<dbReference type="RefSeq" id="WP_056956480.1">
    <property type="nucleotide sequence ID" value="NZ_AZFJ01000040.1"/>
</dbReference>
<feature type="transmembrane region" description="Helical" evidence="1">
    <location>
        <begin position="6"/>
        <end position="31"/>
    </location>
</feature>
<organism evidence="2 3">
    <name type="scientific">Lacticaseibacillus pantheris DSM 15945 = JCM 12539 = NBRC 106106</name>
    <dbReference type="NCBI Taxonomy" id="1423783"/>
    <lineage>
        <taxon>Bacteria</taxon>
        <taxon>Bacillati</taxon>
        <taxon>Bacillota</taxon>
        <taxon>Bacilli</taxon>
        <taxon>Lactobacillales</taxon>
        <taxon>Lactobacillaceae</taxon>
        <taxon>Lacticaseibacillus</taxon>
    </lineage>
</organism>
<dbReference type="AlphaFoldDB" id="A0A0R1TZY8"/>
<keyword evidence="3" id="KW-1185">Reference proteome</keyword>
<keyword evidence="1" id="KW-0812">Transmembrane</keyword>
<dbReference type="OrthoDB" id="9936335at2"/>
<reference evidence="2 3" key="1">
    <citation type="journal article" date="2015" name="Genome Announc.">
        <title>Expanding the biotechnology potential of lactobacilli through comparative genomics of 213 strains and associated genera.</title>
        <authorList>
            <person name="Sun Z."/>
            <person name="Harris H.M."/>
            <person name="McCann A."/>
            <person name="Guo C."/>
            <person name="Argimon S."/>
            <person name="Zhang W."/>
            <person name="Yang X."/>
            <person name="Jeffery I.B."/>
            <person name="Cooney J.C."/>
            <person name="Kagawa T.F."/>
            <person name="Liu W."/>
            <person name="Song Y."/>
            <person name="Salvetti E."/>
            <person name="Wrobel A."/>
            <person name="Rasinkangas P."/>
            <person name="Parkhill J."/>
            <person name="Rea M.C."/>
            <person name="O'Sullivan O."/>
            <person name="Ritari J."/>
            <person name="Douillard F.P."/>
            <person name="Paul Ross R."/>
            <person name="Yang R."/>
            <person name="Briner A.E."/>
            <person name="Felis G.E."/>
            <person name="de Vos W.M."/>
            <person name="Barrangou R."/>
            <person name="Klaenhammer T.R."/>
            <person name="Caufield P.W."/>
            <person name="Cui Y."/>
            <person name="Zhang H."/>
            <person name="O'Toole P.W."/>
        </authorList>
    </citation>
    <scope>NUCLEOTIDE SEQUENCE [LARGE SCALE GENOMIC DNA]</scope>
    <source>
        <strain evidence="2 3">DSM 15945</strain>
    </source>
</reference>
<dbReference type="Proteomes" id="UP000051922">
    <property type="component" value="Unassembled WGS sequence"/>
</dbReference>
<name>A0A0R1TZY8_9LACO</name>
<feature type="transmembrane region" description="Helical" evidence="1">
    <location>
        <begin position="99"/>
        <end position="117"/>
    </location>
</feature>
<feature type="transmembrane region" description="Helical" evidence="1">
    <location>
        <begin position="69"/>
        <end position="87"/>
    </location>
</feature>
<protein>
    <submittedName>
        <fullName evidence="2">Uncharacterized protein</fullName>
    </submittedName>
</protein>
<accession>A0A0R1TZY8</accession>
<evidence type="ECO:0000313" key="3">
    <source>
        <dbReference type="Proteomes" id="UP000051922"/>
    </source>
</evidence>